<dbReference type="RefSeq" id="XP_014663599.1">
    <property type="nucleotide sequence ID" value="XM_014808113.1"/>
</dbReference>
<organism evidence="2 3">
    <name type="scientific">Priapulus caudatus</name>
    <name type="common">Priapulid worm</name>
    <dbReference type="NCBI Taxonomy" id="37621"/>
    <lineage>
        <taxon>Eukaryota</taxon>
        <taxon>Metazoa</taxon>
        <taxon>Ecdysozoa</taxon>
        <taxon>Scalidophora</taxon>
        <taxon>Priapulida</taxon>
        <taxon>Priapulimorpha</taxon>
        <taxon>Priapulimorphida</taxon>
        <taxon>Priapulidae</taxon>
        <taxon>Priapulus</taxon>
    </lineage>
</organism>
<accession>A0ABM1DUH8</accession>
<keyword evidence="2" id="KW-1185">Reference proteome</keyword>
<gene>
    <name evidence="3" type="primary">LOC106806242</name>
</gene>
<feature type="region of interest" description="Disordered" evidence="1">
    <location>
        <begin position="81"/>
        <end position="112"/>
    </location>
</feature>
<evidence type="ECO:0000256" key="1">
    <source>
        <dbReference type="SAM" id="MobiDB-lite"/>
    </source>
</evidence>
<dbReference type="GeneID" id="106806242"/>
<name>A0ABM1DUH8_PRICU</name>
<protein>
    <submittedName>
        <fullName evidence="3">Kielin/chordin-like protein</fullName>
    </submittedName>
</protein>
<proteinExistence type="predicted"/>
<reference evidence="3" key="1">
    <citation type="submission" date="2025-08" db="UniProtKB">
        <authorList>
            <consortium name="RefSeq"/>
        </authorList>
    </citation>
    <scope>IDENTIFICATION</scope>
</reference>
<evidence type="ECO:0000313" key="2">
    <source>
        <dbReference type="Proteomes" id="UP000695022"/>
    </source>
</evidence>
<sequence>MTSDPCLHCRCRRGLIACASEQCGYPPLPHPSCSTQRIPGTCCGATISCPPYQYKPTTATADIQSSSEPLLRVNPEYVDGLGHGISKQTPSGFFRRRSGTGRKEISGDIVNP</sequence>
<dbReference type="Proteomes" id="UP000695022">
    <property type="component" value="Unplaced"/>
</dbReference>
<evidence type="ECO:0000313" key="3">
    <source>
        <dbReference type="RefSeq" id="XP_014663599.1"/>
    </source>
</evidence>